<reference evidence="2" key="1">
    <citation type="journal article" date="2020" name="Nat. Commun.">
        <title>Genome assembly of wild tea tree DASZ reveals pedigree and selection history of tea varieties.</title>
        <authorList>
            <person name="Zhang W."/>
            <person name="Zhang Y."/>
            <person name="Qiu H."/>
            <person name="Guo Y."/>
            <person name="Wan H."/>
            <person name="Zhang X."/>
            <person name="Scossa F."/>
            <person name="Alseekh S."/>
            <person name="Zhang Q."/>
            <person name="Wang P."/>
            <person name="Xu L."/>
            <person name="Schmidt M.H."/>
            <person name="Jia X."/>
            <person name="Li D."/>
            <person name="Zhu A."/>
            <person name="Guo F."/>
            <person name="Chen W."/>
            <person name="Ni D."/>
            <person name="Usadel B."/>
            <person name="Fernie A.R."/>
            <person name="Wen W."/>
        </authorList>
    </citation>
    <scope>NUCLEOTIDE SEQUENCE [LARGE SCALE GENOMIC DNA]</scope>
    <source>
        <strain evidence="2">cv. G240</strain>
    </source>
</reference>
<reference evidence="1 2" key="2">
    <citation type="submission" date="2020-07" db="EMBL/GenBank/DDBJ databases">
        <title>Genome assembly of wild tea tree DASZ reveals pedigree and selection history of tea varieties.</title>
        <authorList>
            <person name="Zhang W."/>
        </authorList>
    </citation>
    <scope>NUCLEOTIDE SEQUENCE [LARGE SCALE GENOMIC DNA]</scope>
    <source>
        <strain evidence="2">cv. G240</strain>
        <tissue evidence="1">Leaf</tissue>
    </source>
</reference>
<name>A0A7J7HQP7_CAMSI</name>
<protein>
    <submittedName>
        <fullName evidence="1">Uncharacterized protein</fullName>
    </submittedName>
</protein>
<dbReference type="Proteomes" id="UP000593564">
    <property type="component" value="Unassembled WGS sequence"/>
</dbReference>
<dbReference type="EMBL" id="JACBKZ010000003">
    <property type="protein sequence ID" value="KAF5955173.1"/>
    <property type="molecule type" value="Genomic_DNA"/>
</dbReference>
<comment type="caution">
    <text evidence="1">The sequence shown here is derived from an EMBL/GenBank/DDBJ whole genome shotgun (WGS) entry which is preliminary data.</text>
</comment>
<keyword evidence="2" id="KW-1185">Reference proteome</keyword>
<sequence length="144" mass="15981">MASLPSVLVANTLKLEPDLRKLPSSLPIEKKAFSDTIDYLFSHQRSSSTNTQLGKALDPTSLDFQEALSLIREGASVESSIYVPLLQECIERNSVSEAQVIHGHIVKTGTHEDLFLMTFLVIVYAKCGAMEMHASENSHFCPWM</sequence>
<gene>
    <name evidence="1" type="ORF">HYC85_008029</name>
</gene>
<dbReference type="AlphaFoldDB" id="A0A7J7HQP7"/>
<evidence type="ECO:0000313" key="2">
    <source>
        <dbReference type="Proteomes" id="UP000593564"/>
    </source>
</evidence>
<proteinExistence type="predicted"/>
<evidence type="ECO:0000313" key="1">
    <source>
        <dbReference type="EMBL" id="KAF5955173.1"/>
    </source>
</evidence>
<organism evidence="1 2">
    <name type="scientific">Camellia sinensis</name>
    <name type="common">Tea plant</name>
    <name type="synonym">Thea sinensis</name>
    <dbReference type="NCBI Taxonomy" id="4442"/>
    <lineage>
        <taxon>Eukaryota</taxon>
        <taxon>Viridiplantae</taxon>
        <taxon>Streptophyta</taxon>
        <taxon>Embryophyta</taxon>
        <taxon>Tracheophyta</taxon>
        <taxon>Spermatophyta</taxon>
        <taxon>Magnoliopsida</taxon>
        <taxon>eudicotyledons</taxon>
        <taxon>Gunneridae</taxon>
        <taxon>Pentapetalae</taxon>
        <taxon>asterids</taxon>
        <taxon>Ericales</taxon>
        <taxon>Theaceae</taxon>
        <taxon>Camellia</taxon>
    </lineage>
</organism>
<accession>A0A7J7HQP7</accession>